<sequence length="1198" mass="130793">MIRNFTKSFFYHLLTVSILCCSASVFAQGRRITVETALNAISTKYKTKFAYRHGIVENKFTTGASLNAKTLDEALKLVLYPNDLLFLYVSEGNYTIISRNAELRNQQSGALNDTPSANDGSIFITGLVSDESGNAMPGVTVKSNGANNSVVTDAEGRFSFFVPQTATEVSFSYLGYDRSEVQLQGTGKRVSVRLKPSSGNNLQEVKVVSTGYQQISPERSTGSAVVITKKDLEKIPVANVIQRLESMVPGVKINVTAGDISFAYRNTNPSMNSSTRTIGSTEYGINIRGRSTVSPFAENNPLIVIDGAISEIDLSALNPNDIESITFLKDAAAASIWGVRAANGVIVVTSKKGTANQAPNINFSTTFSLSGKPNLDYLKMMNAAQTINLEQEIANKNIVPAPSATTAFSPYVGPVTDLTFRLHAGTITQAQYDAQIAQYSTMDSRSQVSEYLLQPATSQQYNLSVGGGGTNSTYFYSGSYSKEIPNDVGNEASRLTVTLNNTFNLFKKAKLTTIFRGSFFNYQNNGVGLSSLYRPTANTLLSYNQLVDDSGNRVYTSRAYYSGWQNTLVNRGYLNWNYNALDEIDNADNTNKVNNYSFSANLNVPIFKGLSVNGFFNNERSFGTSRSFYNENTYYYRNLVNSYTPLPATATARAVNSLGLSPGAGILNQISSTTNNYTVRGQLNYDNTFAGKHQLNVIAGSEIRQTNAGQGGSTLYGYNMGTGLNSSVNYLAPYTSIQGYTTSIGGAPYQQDRIRRYLSYYSNAGYTFNGKYTVSASARYDDYNNFGVDRSLRATPLWSTGLKWNLAKESFMKPLSWINSLSLRGTYGVNGNIATGLFPFTAISIGSNDPNTGLPTASISAPANPSLRWEKTYVTNIGLDLGMLNNRIGVTADFYKKHGKDLFYEFPINGTYGLLSLNRNSTELKGKGVDLSLRGTSYTSKDWDVTSVLNFSYNTNEITDARFAPTSSVYSNPAYGSQLKGYATDKMLVYKNAGLDANGLTRIFDQNGNIVPASGNISSLDALTYAGRTNAPYFGSFNTSVRYREFTLMAIATYQFGSVFLRPTANTYPSSRQGSVYDLAADVAKRWQNPGDEAFTNVPGIAGTFASSSLLRYQQSDINVLKGDYIRLRDLSLSYQIPVAKITNAVRAANFAFSARNLGFLWRANKEGIDPDINGGLNSTTLGLPPVVSYNFTLNVNF</sequence>
<evidence type="ECO:0000259" key="12">
    <source>
        <dbReference type="Pfam" id="PF07715"/>
    </source>
</evidence>
<reference evidence="13 14" key="1">
    <citation type="submission" date="2017-05" db="EMBL/GenBank/DDBJ databases">
        <authorList>
            <person name="Varghese N."/>
            <person name="Submissions S."/>
        </authorList>
    </citation>
    <scope>NUCLEOTIDE SEQUENCE [LARGE SCALE GENOMIC DNA]</scope>
    <source>
        <strain evidence="13 14">DSM 19036</strain>
    </source>
</reference>
<dbReference type="RefSeq" id="WP_142531195.1">
    <property type="nucleotide sequence ID" value="NZ_CBCSJO010000017.1"/>
</dbReference>
<feature type="domain" description="TonB-dependent receptor plug" evidence="12">
    <location>
        <begin position="219"/>
        <end position="345"/>
    </location>
</feature>
<dbReference type="AlphaFoldDB" id="A0A521FSB5"/>
<evidence type="ECO:0000256" key="10">
    <source>
        <dbReference type="SAM" id="SignalP"/>
    </source>
</evidence>
<evidence type="ECO:0000259" key="11">
    <source>
        <dbReference type="Pfam" id="PF00593"/>
    </source>
</evidence>
<accession>A0A521FSB5</accession>
<keyword evidence="14" id="KW-1185">Reference proteome</keyword>
<feature type="signal peptide" evidence="10">
    <location>
        <begin position="1"/>
        <end position="27"/>
    </location>
</feature>
<dbReference type="OrthoDB" id="9768177at2"/>
<evidence type="ECO:0000256" key="1">
    <source>
        <dbReference type="ARBA" id="ARBA00004571"/>
    </source>
</evidence>
<comment type="subcellular location">
    <subcellularLocation>
        <location evidence="1 8">Cell outer membrane</location>
        <topology evidence="1 8">Multi-pass membrane protein</topology>
    </subcellularLocation>
</comment>
<keyword evidence="3 8" id="KW-1134">Transmembrane beta strand</keyword>
<protein>
    <submittedName>
        <fullName evidence="13">TonB-linked outer membrane protein, SusC/RagA family</fullName>
    </submittedName>
</protein>
<name>A0A521FSB5_9SPHI</name>
<proteinExistence type="inferred from homology"/>
<dbReference type="InterPro" id="IPR039426">
    <property type="entry name" value="TonB-dep_rcpt-like"/>
</dbReference>
<keyword evidence="4 8" id="KW-0812">Transmembrane</keyword>
<gene>
    <name evidence="13" type="ORF">SAMN06265348_11939</name>
</gene>
<dbReference type="Pfam" id="PF13715">
    <property type="entry name" value="CarbopepD_reg_2"/>
    <property type="match status" value="1"/>
</dbReference>
<evidence type="ECO:0000256" key="4">
    <source>
        <dbReference type="ARBA" id="ARBA00022692"/>
    </source>
</evidence>
<dbReference type="InterPro" id="IPR023997">
    <property type="entry name" value="TonB-dep_OMP_SusC/RagA_CS"/>
</dbReference>
<evidence type="ECO:0000313" key="14">
    <source>
        <dbReference type="Proteomes" id="UP000320300"/>
    </source>
</evidence>
<dbReference type="NCBIfam" id="TIGR04056">
    <property type="entry name" value="OMP_RagA_SusC"/>
    <property type="match status" value="1"/>
</dbReference>
<dbReference type="Gene3D" id="2.40.170.20">
    <property type="entry name" value="TonB-dependent receptor, beta-barrel domain"/>
    <property type="match status" value="1"/>
</dbReference>
<evidence type="ECO:0000256" key="9">
    <source>
        <dbReference type="RuleBase" id="RU003357"/>
    </source>
</evidence>
<keyword evidence="7 8" id="KW-0998">Cell outer membrane</keyword>
<dbReference type="PROSITE" id="PS52016">
    <property type="entry name" value="TONB_DEPENDENT_REC_3"/>
    <property type="match status" value="1"/>
</dbReference>
<dbReference type="SUPFAM" id="SSF49464">
    <property type="entry name" value="Carboxypeptidase regulatory domain-like"/>
    <property type="match status" value="1"/>
</dbReference>
<keyword evidence="6 8" id="KW-0472">Membrane</keyword>
<comment type="similarity">
    <text evidence="8 9">Belongs to the TonB-dependent receptor family.</text>
</comment>
<dbReference type="InterPro" id="IPR036942">
    <property type="entry name" value="Beta-barrel_TonB_sf"/>
</dbReference>
<evidence type="ECO:0000256" key="2">
    <source>
        <dbReference type="ARBA" id="ARBA00022448"/>
    </source>
</evidence>
<evidence type="ECO:0000313" key="13">
    <source>
        <dbReference type="EMBL" id="SMO99029.1"/>
    </source>
</evidence>
<dbReference type="Proteomes" id="UP000320300">
    <property type="component" value="Unassembled WGS sequence"/>
</dbReference>
<dbReference type="InterPro" id="IPR012910">
    <property type="entry name" value="Plug_dom"/>
</dbReference>
<dbReference type="InterPro" id="IPR037066">
    <property type="entry name" value="Plug_dom_sf"/>
</dbReference>
<dbReference type="InterPro" id="IPR000531">
    <property type="entry name" value="Beta-barrel_TonB"/>
</dbReference>
<dbReference type="Gene3D" id="2.60.40.1120">
    <property type="entry name" value="Carboxypeptidase-like, regulatory domain"/>
    <property type="match status" value="1"/>
</dbReference>
<dbReference type="Pfam" id="PF07715">
    <property type="entry name" value="Plug"/>
    <property type="match status" value="1"/>
</dbReference>
<dbReference type="NCBIfam" id="TIGR04057">
    <property type="entry name" value="SusC_RagA_signa"/>
    <property type="match status" value="1"/>
</dbReference>
<dbReference type="InterPro" id="IPR023996">
    <property type="entry name" value="TonB-dep_OMP_SusC/RagA"/>
</dbReference>
<dbReference type="EMBL" id="FXTN01000019">
    <property type="protein sequence ID" value="SMO99029.1"/>
    <property type="molecule type" value="Genomic_DNA"/>
</dbReference>
<dbReference type="Gene3D" id="2.170.130.10">
    <property type="entry name" value="TonB-dependent receptor, plug domain"/>
    <property type="match status" value="1"/>
</dbReference>
<dbReference type="InterPro" id="IPR008969">
    <property type="entry name" value="CarboxyPept-like_regulatory"/>
</dbReference>
<dbReference type="GO" id="GO:0009279">
    <property type="term" value="C:cell outer membrane"/>
    <property type="evidence" value="ECO:0007669"/>
    <property type="project" value="UniProtKB-SubCell"/>
</dbReference>
<keyword evidence="2 8" id="KW-0813">Transport</keyword>
<evidence type="ECO:0000256" key="5">
    <source>
        <dbReference type="ARBA" id="ARBA00023077"/>
    </source>
</evidence>
<keyword evidence="5 9" id="KW-0798">TonB box</keyword>
<keyword evidence="10" id="KW-0732">Signal</keyword>
<feature type="chain" id="PRO_5022243101" evidence="10">
    <location>
        <begin position="28"/>
        <end position="1198"/>
    </location>
</feature>
<evidence type="ECO:0000256" key="7">
    <source>
        <dbReference type="ARBA" id="ARBA00023237"/>
    </source>
</evidence>
<feature type="domain" description="TonB-dependent receptor-like beta-barrel" evidence="11">
    <location>
        <begin position="548"/>
        <end position="1157"/>
    </location>
</feature>
<evidence type="ECO:0000256" key="8">
    <source>
        <dbReference type="PROSITE-ProRule" id="PRU01360"/>
    </source>
</evidence>
<dbReference type="Pfam" id="PF00593">
    <property type="entry name" value="TonB_dep_Rec_b-barrel"/>
    <property type="match status" value="1"/>
</dbReference>
<organism evidence="13 14">
    <name type="scientific">Pedobacter westerhofensis</name>
    <dbReference type="NCBI Taxonomy" id="425512"/>
    <lineage>
        <taxon>Bacteria</taxon>
        <taxon>Pseudomonadati</taxon>
        <taxon>Bacteroidota</taxon>
        <taxon>Sphingobacteriia</taxon>
        <taxon>Sphingobacteriales</taxon>
        <taxon>Sphingobacteriaceae</taxon>
        <taxon>Pedobacter</taxon>
    </lineage>
</organism>
<evidence type="ECO:0000256" key="6">
    <source>
        <dbReference type="ARBA" id="ARBA00023136"/>
    </source>
</evidence>
<evidence type="ECO:0000256" key="3">
    <source>
        <dbReference type="ARBA" id="ARBA00022452"/>
    </source>
</evidence>
<dbReference type="SUPFAM" id="SSF56935">
    <property type="entry name" value="Porins"/>
    <property type="match status" value="1"/>
</dbReference>